<keyword evidence="4" id="KW-1185">Reference proteome</keyword>
<feature type="region of interest" description="Disordered" evidence="1">
    <location>
        <begin position="267"/>
        <end position="319"/>
    </location>
</feature>
<sequence length="334" mass="36156">MRCIGPNRPRRPSRGVEEAAQKAESQAFRSWLICNWSSSLSIWTVLLLGYIVTMLAKGWDKRTAHAEGVSMSHSLGYYGLLVATSLIALANKLRNVDMVRGAFFLFGVLQAAITLHIGVSPDLPIPRMLEIESELGLEFISNLVVTAQLVLVDFKPVPRFLFLGMHTVCLVPFYMRVISYSAWAASLRAVSVYTLMYLAFAIIKQQLDSCFVQHQQRVQAEAQKTCAGRGQHLSARPSSAHPLGHLWWPFQQGSLIVGRGVPTGLLQQHGSPGASGGRQDAVLGGSGAHWRGSGGAKKQQSGGGDEQEQNMGAQGAGDAGYSALRRSCLGQPAQ</sequence>
<reference evidence="3" key="1">
    <citation type="submission" date="2017-08" db="EMBL/GenBank/DDBJ databases">
        <authorList>
            <person name="Polle J.E."/>
            <person name="Barry K."/>
            <person name="Cushman J."/>
            <person name="Schmutz J."/>
            <person name="Tran D."/>
            <person name="Hathwaick L.T."/>
            <person name="Yim W.C."/>
            <person name="Jenkins J."/>
            <person name="Mckie-Krisberg Z.M."/>
            <person name="Prochnik S."/>
            <person name="Lindquist E."/>
            <person name="Dockter R.B."/>
            <person name="Adam C."/>
            <person name="Molina H."/>
            <person name="Bunkerborg J."/>
            <person name="Jin E."/>
            <person name="Buchheim M."/>
            <person name="Magnuson J."/>
        </authorList>
    </citation>
    <scope>NUCLEOTIDE SEQUENCE</scope>
    <source>
        <strain evidence="3">CCAP 19/18</strain>
    </source>
</reference>
<feature type="transmembrane region" description="Helical" evidence="2">
    <location>
        <begin position="182"/>
        <end position="203"/>
    </location>
</feature>
<dbReference type="EMBL" id="MU070862">
    <property type="protein sequence ID" value="KAF5826521.1"/>
    <property type="molecule type" value="Genomic_DNA"/>
</dbReference>
<proteinExistence type="predicted"/>
<accession>A0ABQ7FVX3</accession>
<comment type="caution">
    <text evidence="3">The sequence shown here is derived from an EMBL/GenBank/DDBJ whole genome shotgun (WGS) entry which is preliminary data.</text>
</comment>
<organism evidence="3 4">
    <name type="scientific">Dunaliella salina</name>
    <name type="common">Green alga</name>
    <name type="synonym">Protococcus salinus</name>
    <dbReference type="NCBI Taxonomy" id="3046"/>
    <lineage>
        <taxon>Eukaryota</taxon>
        <taxon>Viridiplantae</taxon>
        <taxon>Chlorophyta</taxon>
        <taxon>core chlorophytes</taxon>
        <taxon>Chlorophyceae</taxon>
        <taxon>CS clade</taxon>
        <taxon>Chlamydomonadales</taxon>
        <taxon>Dunaliellaceae</taxon>
        <taxon>Dunaliella</taxon>
    </lineage>
</organism>
<dbReference type="Proteomes" id="UP000815325">
    <property type="component" value="Unassembled WGS sequence"/>
</dbReference>
<evidence type="ECO:0000256" key="2">
    <source>
        <dbReference type="SAM" id="Phobius"/>
    </source>
</evidence>
<evidence type="ECO:0000256" key="1">
    <source>
        <dbReference type="SAM" id="MobiDB-lite"/>
    </source>
</evidence>
<protein>
    <submittedName>
        <fullName evidence="3">Uncharacterized protein</fullName>
    </submittedName>
</protein>
<feature type="transmembrane region" description="Helical" evidence="2">
    <location>
        <begin position="71"/>
        <end position="90"/>
    </location>
</feature>
<feature type="transmembrane region" description="Helical" evidence="2">
    <location>
        <begin position="102"/>
        <end position="119"/>
    </location>
</feature>
<keyword evidence="2" id="KW-1133">Transmembrane helix</keyword>
<evidence type="ECO:0000313" key="4">
    <source>
        <dbReference type="Proteomes" id="UP000815325"/>
    </source>
</evidence>
<evidence type="ECO:0000313" key="3">
    <source>
        <dbReference type="EMBL" id="KAF5826521.1"/>
    </source>
</evidence>
<feature type="compositionally biased region" description="Gly residues" evidence="1">
    <location>
        <begin position="284"/>
        <end position="295"/>
    </location>
</feature>
<keyword evidence="2" id="KW-0472">Membrane</keyword>
<feature type="transmembrane region" description="Helical" evidence="2">
    <location>
        <begin position="31"/>
        <end position="51"/>
    </location>
</feature>
<feature type="transmembrane region" description="Helical" evidence="2">
    <location>
        <begin position="157"/>
        <end position="175"/>
    </location>
</feature>
<keyword evidence="2" id="KW-0812">Transmembrane</keyword>
<name>A0ABQ7FVX3_DUNSA</name>
<gene>
    <name evidence="3" type="ORF">DUNSADRAFT_2828</name>
</gene>